<evidence type="ECO:0000256" key="8">
    <source>
        <dbReference type="HAMAP-Rule" id="MF_00238"/>
    </source>
</evidence>
<evidence type="ECO:0000256" key="1">
    <source>
        <dbReference type="ARBA" id="ARBA00009427"/>
    </source>
</evidence>
<dbReference type="HAMAP" id="MF_00238">
    <property type="entry name" value="Cytidyl_kinase_type1"/>
    <property type="match status" value="1"/>
</dbReference>
<comment type="subcellular location">
    <subcellularLocation>
        <location evidence="8">Cytoplasm</location>
    </subcellularLocation>
</comment>
<dbReference type="SUPFAM" id="SSF52540">
    <property type="entry name" value="P-loop containing nucleoside triphosphate hydrolases"/>
    <property type="match status" value="1"/>
</dbReference>
<dbReference type="CDD" id="cd02020">
    <property type="entry name" value="CMPK"/>
    <property type="match status" value="1"/>
</dbReference>
<feature type="domain" description="Cytidylate kinase" evidence="9">
    <location>
        <begin position="8"/>
        <end position="211"/>
    </location>
</feature>
<dbReference type="NCBIfam" id="TIGR00017">
    <property type="entry name" value="cmk"/>
    <property type="match status" value="1"/>
</dbReference>
<keyword evidence="2 8" id="KW-0808">Transferase</keyword>
<dbReference type="KEGG" id="acz:Acaty_c1159"/>
<organism evidence="10 11">
    <name type="scientific">Acidithiobacillus caldus (strain ATCC 51756 / DSM 8584 / KU)</name>
    <dbReference type="NCBI Taxonomy" id="637389"/>
    <lineage>
        <taxon>Bacteria</taxon>
        <taxon>Pseudomonadati</taxon>
        <taxon>Pseudomonadota</taxon>
        <taxon>Acidithiobacillia</taxon>
        <taxon>Acidithiobacillales</taxon>
        <taxon>Acidithiobacillaceae</taxon>
        <taxon>Acidithiobacillus</taxon>
    </lineage>
</organism>
<evidence type="ECO:0000256" key="5">
    <source>
        <dbReference type="ARBA" id="ARBA00022840"/>
    </source>
</evidence>
<evidence type="ECO:0000256" key="2">
    <source>
        <dbReference type="ARBA" id="ARBA00022679"/>
    </source>
</evidence>
<dbReference type="Pfam" id="PF02224">
    <property type="entry name" value="Cytidylate_kin"/>
    <property type="match status" value="1"/>
</dbReference>
<evidence type="ECO:0000259" key="9">
    <source>
        <dbReference type="Pfam" id="PF02224"/>
    </source>
</evidence>
<sequence>MTAAAPVITLDGPGGVGKGTLGRHLARRLGWHLLDSGAIYRATALAAVRAGLALDDVDGLASLARELPLRFVEAGDETEIWLGDERIDTAIRTPEVGQWASRIAALAPLRSALLQRQRDFQQAPGLVADGRDMGTVVFPDARLKIFLTASVEVRAARRLKQLMEQGSSASLATIAAEIAERDRRDRERSVAPLVAAPDARILDTSALSVAESSRVLEGWVVDAFGEIFVRQSAGI</sequence>
<dbReference type="Gene3D" id="3.40.50.300">
    <property type="entry name" value="P-loop containing nucleotide triphosphate hydrolases"/>
    <property type="match status" value="1"/>
</dbReference>
<accession>A0A059ZQ25</accession>
<dbReference type="GO" id="GO:0005737">
    <property type="term" value="C:cytoplasm"/>
    <property type="evidence" value="ECO:0007669"/>
    <property type="project" value="UniProtKB-SubCell"/>
</dbReference>
<dbReference type="GO" id="GO:0036430">
    <property type="term" value="F:CMP kinase activity"/>
    <property type="evidence" value="ECO:0007669"/>
    <property type="project" value="RHEA"/>
</dbReference>
<dbReference type="RefSeq" id="WP_004871807.1">
    <property type="nucleotide sequence ID" value="NZ_CP005986.1"/>
</dbReference>
<dbReference type="eggNOG" id="COG0283">
    <property type="taxonomic scope" value="Bacteria"/>
</dbReference>
<dbReference type="InterPro" id="IPR027417">
    <property type="entry name" value="P-loop_NTPase"/>
</dbReference>
<evidence type="ECO:0000313" key="10">
    <source>
        <dbReference type="EMBL" id="AIA55029.1"/>
    </source>
</evidence>
<dbReference type="InterPro" id="IPR011994">
    <property type="entry name" value="Cytidylate_kinase_dom"/>
</dbReference>
<keyword evidence="5 8" id="KW-0067">ATP-binding</keyword>
<dbReference type="GO" id="GO:0036431">
    <property type="term" value="F:dCMP kinase activity"/>
    <property type="evidence" value="ECO:0007669"/>
    <property type="project" value="InterPro"/>
</dbReference>
<protein>
    <recommendedName>
        <fullName evidence="8">Cytidylate kinase</fullName>
        <shortName evidence="8">CK</shortName>
        <ecNumber evidence="8">2.7.4.25</ecNumber>
    </recommendedName>
    <alternativeName>
        <fullName evidence="8">Cytidine monophosphate kinase</fullName>
        <shortName evidence="8">CMP kinase</shortName>
    </alternativeName>
</protein>
<dbReference type="Proteomes" id="UP000005522">
    <property type="component" value="Chromosome"/>
</dbReference>
<keyword evidence="4 8" id="KW-0418">Kinase</keyword>
<keyword evidence="3 8" id="KW-0547">Nucleotide-binding</keyword>
<evidence type="ECO:0000256" key="7">
    <source>
        <dbReference type="ARBA" id="ARBA00048478"/>
    </source>
</evidence>
<comment type="catalytic activity">
    <reaction evidence="6 8">
        <text>dCMP + ATP = dCDP + ADP</text>
        <dbReference type="Rhea" id="RHEA:25094"/>
        <dbReference type="ChEBI" id="CHEBI:30616"/>
        <dbReference type="ChEBI" id="CHEBI:57566"/>
        <dbReference type="ChEBI" id="CHEBI:58593"/>
        <dbReference type="ChEBI" id="CHEBI:456216"/>
        <dbReference type="EC" id="2.7.4.25"/>
    </reaction>
</comment>
<reference evidence="10 11" key="1">
    <citation type="journal article" date="2009" name="J. Bacteriol.">
        <title>Draft genome sequence of the extremely acidophilic bacterium Acidithiobacillus caldus ATCC 51756 reveals metabolic versatility in the genus Acidithiobacillus.</title>
        <authorList>
            <person name="Valdes J."/>
            <person name="Quatrini R."/>
            <person name="Hallberg K."/>
            <person name="Dopson M."/>
            <person name="Valenzuela P.D."/>
            <person name="Holmes D.S."/>
        </authorList>
    </citation>
    <scope>NUCLEOTIDE SEQUENCE [LARGE SCALE GENOMIC DNA]</scope>
    <source>
        <strain evidence="11">ATCC 51756 / DSM 8584 / KU</strain>
    </source>
</reference>
<feature type="binding site" evidence="8">
    <location>
        <begin position="12"/>
        <end position="20"/>
    </location>
    <ligand>
        <name>ATP</name>
        <dbReference type="ChEBI" id="CHEBI:30616"/>
    </ligand>
</feature>
<dbReference type="GeneID" id="92931376"/>
<dbReference type="EC" id="2.7.4.25" evidence="8"/>
<dbReference type="GO" id="GO:0005524">
    <property type="term" value="F:ATP binding"/>
    <property type="evidence" value="ECO:0007669"/>
    <property type="project" value="UniProtKB-UniRule"/>
</dbReference>
<comment type="catalytic activity">
    <reaction evidence="7 8">
        <text>CMP + ATP = CDP + ADP</text>
        <dbReference type="Rhea" id="RHEA:11600"/>
        <dbReference type="ChEBI" id="CHEBI:30616"/>
        <dbReference type="ChEBI" id="CHEBI:58069"/>
        <dbReference type="ChEBI" id="CHEBI:60377"/>
        <dbReference type="ChEBI" id="CHEBI:456216"/>
        <dbReference type="EC" id="2.7.4.25"/>
    </reaction>
</comment>
<keyword evidence="8" id="KW-0963">Cytoplasm</keyword>
<evidence type="ECO:0000313" key="11">
    <source>
        <dbReference type="Proteomes" id="UP000005522"/>
    </source>
</evidence>
<dbReference type="EMBL" id="CP005986">
    <property type="protein sequence ID" value="AIA55029.1"/>
    <property type="molecule type" value="Genomic_DNA"/>
</dbReference>
<dbReference type="AlphaFoldDB" id="A0A059ZQ25"/>
<comment type="similarity">
    <text evidence="1 8">Belongs to the cytidylate kinase family. Type 1 subfamily.</text>
</comment>
<dbReference type="HOGENOM" id="CLU_079959_2_0_6"/>
<gene>
    <name evidence="8" type="primary">cmk</name>
    <name evidence="10" type="ORF">Acaty_c1159</name>
</gene>
<dbReference type="InterPro" id="IPR003136">
    <property type="entry name" value="Cytidylate_kin"/>
</dbReference>
<name>A0A059ZQ25_ACICK</name>
<evidence type="ECO:0000256" key="6">
    <source>
        <dbReference type="ARBA" id="ARBA00047615"/>
    </source>
</evidence>
<evidence type="ECO:0000256" key="3">
    <source>
        <dbReference type="ARBA" id="ARBA00022741"/>
    </source>
</evidence>
<evidence type="ECO:0000256" key="4">
    <source>
        <dbReference type="ARBA" id="ARBA00022777"/>
    </source>
</evidence>
<proteinExistence type="inferred from homology"/>
<dbReference type="GO" id="GO:0006220">
    <property type="term" value="P:pyrimidine nucleotide metabolic process"/>
    <property type="evidence" value="ECO:0007669"/>
    <property type="project" value="UniProtKB-UniRule"/>
</dbReference>